<dbReference type="PANTHER" id="PTHR46890">
    <property type="entry name" value="NON-LTR RETROLELEMENT REVERSE TRANSCRIPTASE-LIKE PROTEIN-RELATED"/>
    <property type="match status" value="1"/>
</dbReference>
<dbReference type="Pfam" id="PF00078">
    <property type="entry name" value="RVT_1"/>
    <property type="match status" value="1"/>
</dbReference>
<evidence type="ECO:0000259" key="1">
    <source>
        <dbReference type="Pfam" id="PF00078"/>
    </source>
</evidence>
<dbReference type="InterPro" id="IPR000477">
    <property type="entry name" value="RT_dom"/>
</dbReference>
<dbReference type="EnsemblPlants" id="evm.model.07.407">
    <property type="protein sequence ID" value="cds.evm.model.07.407"/>
    <property type="gene ID" value="evm.TU.07.407"/>
</dbReference>
<feature type="domain" description="Reverse transcriptase" evidence="1">
    <location>
        <begin position="19"/>
        <end position="192"/>
    </location>
</feature>
<reference evidence="2" key="2">
    <citation type="submission" date="2021-03" db="UniProtKB">
        <authorList>
            <consortium name="EnsemblPlants"/>
        </authorList>
    </citation>
    <scope>IDENTIFICATION</scope>
</reference>
<name>A0A803Q4Z4_CANSA</name>
<dbReference type="InterPro" id="IPR052343">
    <property type="entry name" value="Retrotransposon-Effector_Assoc"/>
</dbReference>
<evidence type="ECO:0000313" key="2">
    <source>
        <dbReference type="EnsemblPlants" id="cds.evm.model.07.407"/>
    </source>
</evidence>
<reference evidence="2" key="1">
    <citation type="submission" date="2018-11" db="EMBL/GenBank/DDBJ databases">
        <authorList>
            <person name="Grassa J C."/>
        </authorList>
    </citation>
    <scope>NUCLEOTIDE SEQUENCE [LARGE SCALE GENOMIC DNA]</scope>
</reference>
<proteinExistence type="predicted"/>
<accession>A0A803Q4Z4</accession>
<dbReference type="Gramene" id="evm.model.07.407">
    <property type="protein sequence ID" value="cds.evm.model.07.407"/>
    <property type="gene ID" value="evm.TU.07.407"/>
</dbReference>
<evidence type="ECO:0000313" key="3">
    <source>
        <dbReference type="Proteomes" id="UP000596661"/>
    </source>
</evidence>
<dbReference type="Proteomes" id="UP000596661">
    <property type="component" value="Chromosome 7"/>
</dbReference>
<keyword evidence="3" id="KW-1185">Reference proteome</keyword>
<dbReference type="AlphaFoldDB" id="A0A803Q4Z4"/>
<dbReference type="PANTHER" id="PTHR46890:SF48">
    <property type="entry name" value="RNA-DIRECTED DNA POLYMERASE"/>
    <property type="match status" value="1"/>
</dbReference>
<sequence length="366" mass="41607">MHSDKSPGPDGFNLGFYQKPETMSDLRPISLCNVIYKIVSKVLITDNILISFEIMHYLKRKSSGNEGVMAIKLDMSKACDRVEWNFLQAMLKKMGFSDHWIHLVMGCVRSVSYHILLEGQSALISDFERQGKLRGCKVARGAPVITHTFFADDSYLYYRATEKEAHNVMELLQCFQLASGQQVNLNKSSIFFSANTGVDIRARICSILKVQEVGESMRLYCIDWWNALLLGLAGKERELELIWTMLELLHEAKSMLEKWPTAQDKFQHSTAAFLTADDGAEVWQKQVVREVKINVDVALFSDPNMYSFACVARDEPCHVLEAISCCKQGNVAPELAEAIGLQLKLIVFPWFKRFATHFLCFLILEV</sequence>
<dbReference type="EMBL" id="UZAU01000633">
    <property type="status" value="NOT_ANNOTATED_CDS"/>
    <property type="molecule type" value="Genomic_DNA"/>
</dbReference>
<protein>
    <recommendedName>
        <fullName evidence="1">Reverse transcriptase domain-containing protein</fullName>
    </recommendedName>
</protein>
<organism evidence="2 3">
    <name type="scientific">Cannabis sativa</name>
    <name type="common">Hemp</name>
    <name type="synonym">Marijuana</name>
    <dbReference type="NCBI Taxonomy" id="3483"/>
    <lineage>
        <taxon>Eukaryota</taxon>
        <taxon>Viridiplantae</taxon>
        <taxon>Streptophyta</taxon>
        <taxon>Embryophyta</taxon>
        <taxon>Tracheophyta</taxon>
        <taxon>Spermatophyta</taxon>
        <taxon>Magnoliopsida</taxon>
        <taxon>eudicotyledons</taxon>
        <taxon>Gunneridae</taxon>
        <taxon>Pentapetalae</taxon>
        <taxon>rosids</taxon>
        <taxon>fabids</taxon>
        <taxon>Rosales</taxon>
        <taxon>Cannabaceae</taxon>
        <taxon>Cannabis</taxon>
    </lineage>
</organism>